<sequence length="199" mass="21744">MPRAPRKQAPRIGPQSVRIIGGQFRRTPITVVDAPGLRPTPDRVRETVFNWLSHLWDTNFDDKSVLDPFAGSGAMGFEAASRGASRIVMVETERRAIFAMTTLRDKLDATNIELIHGDGLAAMRRLTGAKFDVIFLDPPFGEGKLDKVWPLLPGVLAQDGLVYVESEAAVNVPEGFALVRQDTAGAVHFALLERIPAAT</sequence>
<evidence type="ECO:0000256" key="2">
    <source>
        <dbReference type="ARBA" id="ARBA00022679"/>
    </source>
</evidence>
<dbReference type="AlphaFoldDB" id="A0A5C0B2N9"/>
<keyword evidence="2 3" id="KW-0808">Transferase</keyword>
<dbReference type="Proteomes" id="UP000325161">
    <property type="component" value="Chromosome"/>
</dbReference>
<dbReference type="EMBL" id="CP043046">
    <property type="protein sequence ID" value="QEI08822.1"/>
    <property type="molecule type" value="Genomic_DNA"/>
</dbReference>
<dbReference type="GO" id="GO:0003676">
    <property type="term" value="F:nucleic acid binding"/>
    <property type="evidence" value="ECO:0007669"/>
    <property type="project" value="InterPro"/>
</dbReference>
<organism evidence="3 4">
    <name type="scientific">Pigmentiphaga aceris</name>
    <dbReference type="NCBI Taxonomy" id="1940612"/>
    <lineage>
        <taxon>Bacteria</taxon>
        <taxon>Pseudomonadati</taxon>
        <taxon>Pseudomonadota</taxon>
        <taxon>Betaproteobacteria</taxon>
        <taxon>Burkholderiales</taxon>
        <taxon>Alcaligenaceae</taxon>
        <taxon>Pigmentiphaga</taxon>
    </lineage>
</organism>
<dbReference type="CDD" id="cd02440">
    <property type="entry name" value="AdoMet_MTases"/>
    <property type="match status" value="1"/>
</dbReference>
<dbReference type="PIRSF" id="PIRSF004553">
    <property type="entry name" value="CHP00095"/>
    <property type="match status" value="1"/>
</dbReference>
<dbReference type="PANTHER" id="PTHR43542:SF1">
    <property type="entry name" value="METHYLTRANSFERASE"/>
    <property type="match status" value="1"/>
</dbReference>
<dbReference type="InterPro" id="IPR029063">
    <property type="entry name" value="SAM-dependent_MTases_sf"/>
</dbReference>
<dbReference type="SUPFAM" id="SSF53335">
    <property type="entry name" value="S-adenosyl-L-methionine-dependent methyltransferases"/>
    <property type="match status" value="1"/>
</dbReference>
<dbReference type="Gene3D" id="3.40.50.150">
    <property type="entry name" value="Vaccinia Virus protein VP39"/>
    <property type="match status" value="1"/>
</dbReference>
<evidence type="ECO:0000313" key="4">
    <source>
        <dbReference type="Proteomes" id="UP000325161"/>
    </source>
</evidence>
<protein>
    <submittedName>
        <fullName evidence="3">16S rRNA (Guanine(966)-N(2))-methyltransferase RsmD</fullName>
        <ecNumber evidence="3">2.1.1.171</ecNumber>
    </submittedName>
</protein>
<evidence type="ECO:0000313" key="3">
    <source>
        <dbReference type="EMBL" id="QEI08822.1"/>
    </source>
</evidence>
<dbReference type="PROSITE" id="PS00092">
    <property type="entry name" value="N6_MTASE"/>
    <property type="match status" value="1"/>
</dbReference>
<dbReference type="KEGG" id="pacr:FXN63_25445"/>
<evidence type="ECO:0000256" key="1">
    <source>
        <dbReference type="ARBA" id="ARBA00022603"/>
    </source>
</evidence>
<keyword evidence="4" id="KW-1185">Reference proteome</keyword>
<accession>A0A5C0B2N9</accession>
<proteinExistence type="predicted"/>
<keyword evidence="1 3" id="KW-0489">Methyltransferase</keyword>
<dbReference type="Pfam" id="PF03602">
    <property type="entry name" value="Cons_hypoth95"/>
    <property type="match status" value="1"/>
</dbReference>
<name>A0A5C0B2N9_9BURK</name>
<dbReference type="OrthoDB" id="9803017at2"/>
<dbReference type="InterPro" id="IPR004398">
    <property type="entry name" value="RNA_MeTrfase_RsmD"/>
</dbReference>
<dbReference type="NCBIfam" id="TIGR00095">
    <property type="entry name" value="16S rRNA (guanine(966)-N(2))-methyltransferase RsmD"/>
    <property type="match status" value="1"/>
</dbReference>
<dbReference type="EC" id="2.1.1.171" evidence="3"/>
<gene>
    <name evidence="3" type="primary">rsmD</name>
    <name evidence="3" type="ORF">FXN63_25445</name>
</gene>
<dbReference type="GO" id="GO:0052913">
    <property type="term" value="F:16S rRNA (guanine(966)-N(2))-methyltransferase activity"/>
    <property type="evidence" value="ECO:0007669"/>
    <property type="project" value="UniProtKB-EC"/>
</dbReference>
<reference evidence="3 4" key="1">
    <citation type="submission" date="2019-08" db="EMBL/GenBank/DDBJ databases">
        <title>Amphibian skin-associated Pigmentiphaga: genome sequence and occurrence across geography and hosts.</title>
        <authorList>
            <person name="Bletz M.C."/>
            <person name="Bunk B."/>
            <person name="Sproeer C."/>
            <person name="Biwer P."/>
            <person name="Reiter S."/>
            <person name="Rabemananjara F.C.E."/>
            <person name="Schulz S."/>
            <person name="Overmann J."/>
            <person name="Vences M."/>
        </authorList>
    </citation>
    <scope>NUCLEOTIDE SEQUENCE [LARGE SCALE GENOMIC DNA]</scope>
    <source>
        <strain evidence="3 4">Mada1488</strain>
    </source>
</reference>
<dbReference type="InterPro" id="IPR002052">
    <property type="entry name" value="DNA_methylase_N6_adenine_CS"/>
</dbReference>
<dbReference type="RefSeq" id="WP_148818329.1">
    <property type="nucleotide sequence ID" value="NZ_CP043046.1"/>
</dbReference>
<dbReference type="PANTHER" id="PTHR43542">
    <property type="entry name" value="METHYLTRANSFERASE"/>
    <property type="match status" value="1"/>
</dbReference>